<dbReference type="Gene3D" id="3.40.50.2300">
    <property type="match status" value="1"/>
</dbReference>
<protein>
    <submittedName>
        <fullName evidence="3">Response regulator</fullName>
    </submittedName>
</protein>
<evidence type="ECO:0000259" key="2">
    <source>
        <dbReference type="PROSITE" id="PS50110"/>
    </source>
</evidence>
<feature type="domain" description="Response regulatory" evidence="2">
    <location>
        <begin position="9"/>
        <end position="130"/>
    </location>
</feature>
<dbReference type="AlphaFoldDB" id="A0A3E0UJV8"/>
<dbReference type="PANTHER" id="PTHR44520">
    <property type="entry name" value="RESPONSE REGULATOR RCP1-RELATED"/>
    <property type="match status" value="1"/>
</dbReference>
<dbReference type="OrthoDB" id="9796655at2"/>
<dbReference type="PROSITE" id="PS50110">
    <property type="entry name" value="RESPONSE_REGULATORY"/>
    <property type="match status" value="1"/>
</dbReference>
<evidence type="ECO:0000313" key="4">
    <source>
        <dbReference type="Proteomes" id="UP000256999"/>
    </source>
</evidence>
<organism evidence="3 4">
    <name type="scientific">Thalassotalea euphylliae</name>
    <dbReference type="NCBI Taxonomy" id="1655234"/>
    <lineage>
        <taxon>Bacteria</taxon>
        <taxon>Pseudomonadati</taxon>
        <taxon>Pseudomonadota</taxon>
        <taxon>Gammaproteobacteria</taxon>
        <taxon>Alteromonadales</taxon>
        <taxon>Colwelliaceae</taxon>
        <taxon>Thalassotalea</taxon>
    </lineage>
</organism>
<dbReference type="InterPro" id="IPR001789">
    <property type="entry name" value="Sig_transdc_resp-reg_receiver"/>
</dbReference>
<dbReference type="RefSeq" id="WP_116002156.1">
    <property type="nucleotide sequence ID" value="NZ_QUOV01000001.1"/>
</dbReference>
<dbReference type="GO" id="GO:0000160">
    <property type="term" value="P:phosphorelay signal transduction system"/>
    <property type="evidence" value="ECO:0007669"/>
    <property type="project" value="InterPro"/>
</dbReference>
<dbReference type="InterPro" id="IPR011006">
    <property type="entry name" value="CheY-like_superfamily"/>
</dbReference>
<feature type="modified residue" description="4-aspartylphosphate" evidence="1">
    <location>
        <position position="63"/>
    </location>
</feature>
<dbReference type="SUPFAM" id="SSF52172">
    <property type="entry name" value="CheY-like"/>
    <property type="match status" value="1"/>
</dbReference>
<dbReference type="Pfam" id="PF00072">
    <property type="entry name" value="Response_reg"/>
    <property type="match status" value="1"/>
</dbReference>
<dbReference type="PANTHER" id="PTHR44520:SF2">
    <property type="entry name" value="RESPONSE REGULATOR RCP1"/>
    <property type="match status" value="1"/>
</dbReference>
<gene>
    <name evidence="3" type="ORF">DXX92_18610</name>
</gene>
<dbReference type="Proteomes" id="UP000256999">
    <property type="component" value="Unassembled WGS sequence"/>
</dbReference>
<dbReference type="SMART" id="SM00448">
    <property type="entry name" value="REC"/>
    <property type="match status" value="1"/>
</dbReference>
<reference evidence="3 4" key="1">
    <citation type="submission" date="2018-08" db="EMBL/GenBank/DDBJ databases">
        <title>Thalassotalea euphylliae genome.</title>
        <authorList>
            <person name="Summers S."/>
            <person name="Rice S.A."/>
            <person name="Freckelton M.L."/>
            <person name="Nedved B.T."/>
            <person name="Hadfield M.G."/>
        </authorList>
    </citation>
    <scope>NUCLEOTIDE SEQUENCE [LARGE SCALE GENOMIC DNA]</scope>
    <source>
        <strain evidence="3 4">H2</strain>
    </source>
</reference>
<sequence>MTKFGEQVTLLVVEDDDIDFMTIERSFARERIGNKIIRAHHGEEALSLLLNDAVPHPYVVLLDLQMPKMGGLEFLAQVRSNENTANAIIFVLTTSDDEQDIVSSYSQNVAGYFVKDEAGKEFVEIVSLLQGYWRIAHLPV</sequence>
<comment type="caution">
    <text evidence="3">The sequence shown here is derived from an EMBL/GenBank/DDBJ whole genome shotgun (WGS) entry which is preliminary data.</text>
</comment>
<dbReference type="EMBL" id="QUOV01000001">
    <property type="protein sequence ID" value="REL37160.1"/>
    <property type="molecule type" value="Genomic_DNA"/>
</dbReference>
<dbReference type="InterPro" id="IPR052893">
    <property type="entry name" value="TCS_response_regulator"/>
</dbReference>
<name>A0A3E0UJV8_9GAMM</name>
<dbReference type="CDD" id="cd17557">
    <property type="entry name" value="REC_Rcp-like"/>
    <property type="match status" value="1"/>
</dbReference>
<evidence type="ECO:0000313" key="3">
    <source>
        <dbReference type="EMBL" id="REL37160.1"/>
    </source>
</evidence>
<keyword evidence="1" id="KW-0597">Phosphoprotein</keyword>
<proteinExistence type="predicted"/>
<accession>A0A3E0UJV8</accession>
<evidence type="ECO:0000256" key="1">
    <source>
        <dbReference type="PROSITE-ProRule" id="PRU00169"/>
    </source>
</evidence>